<evidence type="ECO:0000313" key="4">
    <source>
        <dbReference type="Proteomes" id="UP000280935"/>
    </source>
</evidence>
<organism evidence="3 4">
    <name type="scientific">Arachnia propionica</name>
    <dbReference type="NCBI Taxonomy" id="1750"/>
    <lineage>
        <taxon>Bacteria</taxon>
        <taxon>Bacillati</taxon>
        <taxon>Actinomycetota</taxon>
        <taxon>Actinomycetes</taxon>
        <taxon>Propionibacteriales</taxon>
        <taxon>Propionibacteriaceae</taxon>
        <taxon>Arachnia</taxon>
    </lineage>
</organism>
<feature type="domain" description="VWFA" evidence="2">
    <location>
        <begin position="69"/>
        <end position="256"/>
    </location>
</feature>
<protein>
    <submittedName>
        <fullName evidence="3">VWA domain-containing protein</fullName>
    </submittedName>
</protein>
<evidence type="ECO:0000313" key="3">
    <source>
        <dbReference type="EMBL" id="RRD48775.1"/>
    </source>
</evidence>
<name>A0A3P1WR55_9ACTN</name>
<dbReference type="Pfam" id="PF13519">
    <property type="entry name" value="VWA_2"/>
    <property type="match status" value="1"/>
</dbReference>
<dbReference type="PROSITE" id="PS50234">
    <property type="entry name" value="VWFA"/>
    <property type="match status" value="1"/>
</dbReference>
<evidence type="ECO:0000259" key="2">
    <source>
        <dbReference type="PROSITE" id="PS50234"/>
    </source>
</evidence>
<dbReference type="InterPro" id="IPR036465">
    <property type="entry name" value="vWFA_dom_sf"/>
</dbReference>
<feature type="compositionally biased region" description="Low complexity" evidence="1">
    <location>
        <begin position="43"/>
        <end position="59"/>
    </location>
</feature>
<reference evidence="3 4" key="1">
    <citation type="submission" date="2018-11" db="EMBL/GenBank/DDBJ databases">
        <title>Genomes From Bacteria Associated with the Canine Oral Cavity: a Test Case for Automated Genome-Based Taxonomic Assignment.</title>
        <authorList>
            <person name="Coil D.A."/>
            <person name="Jospin G."/>
            <person name="Darling A.E."/>
            <person name="Wallis C."/>
            <person name="Davis I.J."/>
            <person name="Harris S."/>
            <person name="Eisen J.A."/>
            <person name="Holcombe L.J."/>
            <person name="O'Flynn C."/>
        </authorList>
    </citation>
    <scope>NUCLEOTIDE SEQUENCE [LARGE SCALE GENOMIC DNA]</scope>
    <source>
        <strain evidence="3 4">OH2822_COT-296</strain>
    </source>
</reference>
<dbReference type="EMBL" id="RQYT01000030">
    <property type="protein sequence ID" value="RRD48775.1"/>
    <property type="molecule type" value="Genomic_DNA"/>
</dbReference>
<accession>A0A3P1WR55</accession>
<sequence length="562" mass="59429">MNVRAFSAAVTVALLLTGCGNQTKIPDVREGGPSGPTSSGAQASPSADVSPSGPSSGSSETANPRTSLPVVVVLDASGSMKHDDAGSGLTRMTAAQAAVNGIFTALPADSQAAFVGYGTRMHGEEVTAEQGCEDVEVLSPLGAVDAAALKTKVDAVTAGGWTPIGPALREAAGQLGGKPGRIVLVSDGKNTCQAAPPCDVAKELKEQNPELTISVVSLRTDQEDVRCVAEATGGYYTTADTGKQLESRATAALDELKARRSLSPSGVEGITVGATHSAIRAAIPDFPALDATTTREWNGQTVTVVVWLDCEWLFKDDVLVAIGTGGDSQRQTIDGIGVGQQISAAEEFLGTPIVQLTEGNDHVRVYPASQTGLFWRVLTGADNVIRYIFLCRCGPSSDALVLSFDGLGPYKVTDKTLFASNELVQDPDGCMDWKTLPGYEGRGISLYQMGFKLEDPTATVAFEVFVHQPDDPTMQSPVVTYAGARVGMTLGEIKKLHPDLRIEHKLDNYGGSDLPVVRSGEREMIFFPDGYFGFDEDRTPRDDKIITHILLRDWSWDATGGC</sequence>
<dbReference type="AlphaFoldDB" id="A0A3P1WR55"/>
<dbReference type="InterPro" id="IPR002035">
    <property type="entry name" value="VWF_A"/>
</dbReference>
<dbReference type="SMART" id="SM00327">
    <property type="entry name" value="VWA"/>
    <property type="match status" value="1"/>
</dbReference>
<dbReference type="SUPFAM" id="SSF53300">
    <property type="entry name" value="vWA-like"/>
    <property type="match status" value="1"/>
</dbReference>
<proteinExistence type="predicted"/>
<feature type="region of interest" description="Disordered" evidence="1">
    <location>
        <begin position="22"/>
        <end position="67"/>
    </location>
</feature>
<gene>
    <name evidence="3" type="ORF">EII35_11245</name>
</gene>
<evidence type="ECO:0000256" key="1">
    <source>
        <dbReference type="SAM" id="MobiDB-lite"/>
    </source>
</evidence>
<dbReference type="PROSITE" id="PS51257">
    <property type="entry name" value="PROKAR_LIPOPROTEIN"/>
    <property type="match status" value="1"/>
</dbReference>
<comment type="caution">
    <text evidence="3">The sequence shown here is derived from an EMBL/GenBank/DDBJ whole genome shotgun (WGS) entry which is preliminary data.</text>
</comment>
<dbReference type="Proteomes" id="UP000280935">
    <property type="component" value="Unassembled WGS sequence"/>
</dbReference>
<dbReference type="OrthoDB" id="3718593at2"/>
<dbReference type="Gene3D" id="3.40.50.410">
    <property type="entry name" value="von Willebrand factor, type A domain"/>
    <property type="match status" value="1"/>
</dbReference>
<dbReference type="RefSeq" id="WP_125228564.1">
    <property type="nucleotide sequence ID" value="NZ_RQYT01000030.1"/>
</dbReference>